<dbReference type="SUPFAM" id="SSF46785">
    <property type="entry name" value="Winged helix' DNA-binding domain"/>
    <property type="match status" value="1"/>
</dbReference>
<dbReference type="InterPro" id="IPR052362">
    <property type="entry name" value="HTH-GbsR_regulator"/>
</dbReference>
<keyword evidence="3" id="KW-0804">Transcription</keyword>
<dbReference type="PANTHER" id="PTHR38465:SF1">
    <property type="entry name" value="HTH-TYPE TRANSCRIPTIONAL REGULATOR MJ1563-RELATED"/>
    <property type="match status" value="1"/>
</dbReference>
<dbReference type="Proteomes" id="UP001143543">
    <property type="component" value="Unassembled WGS sequence"/>
</dbReference>
<evidence type="ECO:0000256" key="3">
    <source>
        <dbReference type="ARBA" id="ARBA00023163"/>
    </source>
</evidence>
<dbReference type="InterPro" id="IPR036388">
    <property type="entry name" value="WH-like_DNA-bd_sf"/>
</dbReference>
<evidence type="ECO:0000256" key="1">
    <source>
        <dbReference type="ARBA" id="ARBA00023015"/>
    </source>
</evidence>
<keyword evidence="2" id="KW-0238">DNA-binding</keyword>
<keyword evidence="5" id="KW-1185">Reference proteome</keyword>
<accession>A0ABQ5MFY0</accession>
<proteinExistence type="predicted"/>
<comment type="caution">
    <text evidence="4">The sequence shown here is derived from an EMBL/GenBank/DDBJ whole genome shotgun (WGS) entry which is preliminary data.</text>
</comment>
<dbReference type="InterPro" id="IPR036390">
    <property type="entry name" value="WH_DNA-bd_sf"/>
</dbReference>
<name>A0ABQ5MFY0_9FLAO</name>
<evidence type="ECO:0000313" key="5">
    <source>
        <dbReference type="Proteomes" id="UP001143543"/>
    </source>
</evidence>
<protein>
    <recommendedName>
        <fullName evidence="6">Transcriptional regulator</fullName>
    </recommendedName>
</protein>
<dbReference type="Gene3D" id="1.10.10.10">
    <property type="entry name" value="Winged helix-like DNA-binding domain superfamily/Winged helix DNA-binding domain"/>
    <property type="match status" value="1"/>
</dbReference>
<evidence type="ECO:0000256" key="2">
    <source>
        <dbReference type="ARBA" id="ARBA00023125"/>
    </source>
</evidence>
<evidence type="ECO:0008006" key="6">
    <source>
        <dbReference type="Google" id="ProtNLM"/>
    </source>
</evidence>
<organism evidence="4 5">
    <name type="scientific">Neptunitalea lumnitzerae</name>
    <dbReference type="NCBI Taxonomy" id="2965509"/>
    <lineage>
        <taxon>Bacteria</taxon>
        <taxon>Pseudomonadati</taxon>
        <taxon>Bacteroidota</taxon>
        <taxon>Flavobacteriia</taxon>
        <taxon>Flavobacteriales</taxon>
        <taxon>Flavobacteriaceae</taxon>
        <taxon>Neptunitalea</taxon>
    </lineage>
</organism>
<sequence>MTIEELEKEKRLLIEEMGVCFENWDTLSPLSSRIFALLALSLEDGVPFEEIQETLEASKSSISTNLQLLQSKGRIGYCTKPGDRKRYFKIDDQQVINRLDEKIEAWKQEKLLHEKVLRYKEKVLEVKEIELKDSLQLRLSYNKHYIEFIDKMLQNLELLKENLFATYLKREKESK</sequence>
<gene>
    <name evidence="4" type="ORF">Y10_06620</name>
</gene>
<dbReference type="RefSeq" id="WP_281763943.1">
    <property type="nucleotide sequence ID" value="NZ_BRVO01000001.1"/>
</dbReference>
<dbReference type="EMBL" id="BRVO01000001">
    <property type="protein sequence ID" value="GLB48294.1"/>
    <property type="molecule type" value="Genomic_DNA"/>
</dbReference>
<evidence type="ECO:0000313" key="4">
    <source>
        <dbReference type="EMBL" id="GLB48294.1"/>
    </source>
</evidence>
<dbReference type="PANTHER" id="PTHR38465">
    <property type="entry name" value="HTH-TYPE TRANSCRIPTIONAL REGULATOR MJ1563-RELATED"/>
    <property type="match status" value="1"/>
</dbReference>
<reference evidence="4" key="1">
    <citation type="submission" date="2022-07" db="EMBL/GenBank/DDBJ databases">
        <title>Taxonomy of Novel Oxalotrophic and Methylotrophic Bacteria.</title>
        <authorList>
            <person name="Sahin N."/>
            <person name="Tani A."/>
        </authorList>
    </citation>
    <scope>NUCLEOTIDE SEQUENCE</scope>
    <source>
        <strain evidence="4">Y10</strain>
    </source>
</reference>
<keyword evidence="1" id="KW-0805">Transcription regulation</keyword>